<evidence type="ECO:0000313" key="2">
    <source>
        <dbReference type="Proteomes" id="UP001341840"/>
    </source>
</evidence>
<evidence type="ECO:0000313" key="1">
    <source>
        <dbReference type="EMBL" id="MED6213166.1"/>
    </source>
</evidence>
<organism evidence="1 2">
    <name type="scientific">Stylosanthes scabra</name>
    <dbReference type="NCBI Taxonomy" id="79078"/>
    <lineage>
        <taxon>Eukaryota</taxon>
        <taxon>Viridiplantae</taxon>
        <taxon>Streptophyta</taxon>
        <taxon>Embryophyta</taxon>
        <taxon>Tracheophyta</taxon>
        <taxon>Spermatophyta</taxon>
        <taxon>Magnoliopsida</taxon>
        <taxon>eudicotyledons</taxon>
        <taxon>Gunneridae</taxon>
        <taxon>Pentapetalae</taxon>
        <taxon>rosids</taxon>
        <taxon>fabids</taxon>
        <taxon>Fabales</taxon>
        <taxon>Fabaceae</taxon>
        <taxon>Papilionoideae</taxon>
        <taxon>50 kb inversion clade</taxon>
        <taxon>dalbergioids sensu lato</taxon>
        <taxon>Dalbergieae</taxon>
        <taxon>Pterocarpus clade</taxon>
        <taxon>Stylosanthes</taxon>
    </lineage>
</organism>
<gene>
    <name evidence="1" type="ORF">PIB30_090597</name>
</gene>
<reference evidence="1 2" key="1">
    <citation type="journal article" date="2023" name="Plants (Basel)">
        <title>Bridging the Gap: Combining Genomics and Transcriptomics Approaches to Understand Stylosanthes scabra, an Orphan Legume from the Brazilian Caatinga.</title>
        <authorList>
            <person name="Ferreira-Neto J.R.C."/>
            <person name="da Silva M.D."/>
            <person name="Binneck E."/>
            <person name="de Melo N.F."/>
            <person name="da Silva R.H."/>
            <person name="de Melo A.L.T.M."/>
            <person name="Pandolfi V."/>
            <person name="Bustamante F.O."/>
            <person name="Brasileiro-Vidal A.C."/>
            <person name="Benko-Iseppon A.M."/>
        </authorList>
    </citation>
    <scope>NUCLEOTIDE SEQUENCE [LARGE SCALE GENOMIC DNA]</scope>
    <source>
        <tissue evidence="1">Leaves</tissue>
    </source>
</reference>
<protein>
    <submittedName>
        <fullName evidence="1">Uncharacterized protein</fullName>
    </submittedName>
</protein>
<sequence length="162" mass="18220">MKKGSLRSKERSLEAILSRSPTHMHGSWHICVLQHKQTTPRHSLIKPRHGHYPYLSTHRRGSPRIYVDQQPLAQEAPTPRPTPKRAPGSLGVALTFPNQVQSPCIRVEDQAYACKQAKQLTSTPESTHRRGSPRLCVEITNPAQSQVKSTHRCGILRLWVGS</sequence>
<keyword evidence="2" id="KW-1185">Reference proteome</keyword>
<dbReference type="Proteomes" id="UP001341840">
    <property type="component" value="Unassembled WGS sequence"/>
</dbReference>
<proteinExistence type="predicted"/>
<name>A0ABU6YTB5_9FABA</name>
<accession>A0ABU6YTB5</accession>
<comment type="caution">
    <text evidence="1">The sequence shown here is derived from an EMBL/GenBank/DDBJ whole genome shotgun (WGS) entry which is preliminary data.</text>
</comment>
<dbReference type="EMBL" id="JASCZI010243415">
    <property type="protein sequence ID" value="MED6213166.1"/>
    <property type="molecule type" value="Genomic_DNA"/>
</dbReference>